<evidence type="ECO:0000259" key="3">
    <source>
        <dbReference type="Pfam" id="PF00144"/>
    </source>
</evidence>
<evidence type="ECO:0000256" key="1">
    <source>
        <dbReference type="ARBA" id="ARBA00009009"/>
    </source>
</evidence>
<dbReference type="InterPro" id="IPR001466">
    <property type="entry name" value="Beta-lactam-related"/>
</dbReference>
<accession>A0ABR4LJX8</accession>
<proteinExistence type="inferred from homology"/>
<feature type="domain" description="Beta-lactamase-related" evidence="3">
    <location>
        <begin position="28"/>
        <end position="369"/>
    </location>
</feature>
<dbReference type="PANTHER" id="PTHR43283:SF17">
    <property type="entry name" value="(LOVD), PUTATIVE (AFU_ORTHOLOGUE AFUA_5G00920)-RELATED"/>
    <property type="match status" value="1"/>
</dbReference>
<protein>
    <submittedName>
        <fullName evidence="4">Beta-lactamase family protein</fullName>
    </submittedName>
</protein>
<dbReference type="InterPro" id="IPR012338">
    <property type="entry name" value="Beta-lactam/transpept-like"/>
</dbReference>
<sequence length="393" mass="42993">MESIIRSHYEEETTPPFHAAVLTAYDAHGKPIHSSAFGTQTTNSSGPAVTEDSIFWVASMTKIVTAVAVMIVVERGLITLDDDVGRVVPELADPEVLTGFDDGKPILRRAEKKITLRNLLTHTSGFTLGLMSPNLQEWAAYHGQDIDHTQGTYESITYPLVSEPGEEWRYGPGPDWAGRVVEVLSGQNLGAFVLENICAPLNLTSTTFHPETLPDFEKRRVQIALRNPEGVLSPLNEIFPLPAPADLGGCSLYSTPREFTTFLSALLAGGRGIISPESVDEIFRPQISHEVRAQLNAQVNAPEAKPMKWMFTTGDLVDFGLTAAITAEDVPGGRGEGTVSWGGHTNTLWWIDRKNGVCATSFFHHLPPSDPPVLAVMEEFEAELYKKIRQSSS</sequence>
<dbReference type="RefSeq" id="XP_070883822.1">
    <property type="nucleotide sequence ID" value="XM_071033470.1"/>
</dbReference>
<name>A0ABR4LJX8_9EURO</name>
<evidence type="ECO:0000256" key="2">
    <source>
        <dbReference type="ARBA" id="ARBA00022801"/>
    </source>
</evidence>
<keyword evidence="5" id="KW-1185">Reference proteome</keyword>
<dbReference type="InterPro" id="IPR050789">
    <property type="entry name" value="Diverse_Enzym_Activities"/>
</dbReference>
<comment type="similarity">
    <text evidence="1">Belongs to the class-A beta-lactamase family.</text>
</comment>
<evidence type="ECO:0000313" key="5">
    <source>
        <dbReference type="Proteomes" id="UP001610432"/>
    </source>
</evidence>
<dbReference type="EMBL" id="JBFXLQ010000037">
    <property type="protein sequence ID" value="KAL2864843.1"/>
    <property type="molecule type" value="Genomic_DNA"/>
</dbReference>
<comment type="caution">
    <text evidence="4">The sequence shown here is derived from an EMBL/GenBank/DDBJ whole genome shotgun (WGS) entry which is preliminary data.</text>
</comment>
<dbReference type="PANTHER" id="PTHR43283">
    <property type="entry name" value="BETA-LACTAMASE-RELATED"/>
    <property type="match status" value="1"/>
</dbReference>
<gene>
    <name evidence="4" type="ORF">BJX67DRAFT_383471</name>
</gene>
<keyword evidence="2" id="KW-0378">Hydrolase</keyword>
<organism evidence="4 5">
    <name type="scientific">Aspergillus lucknowensis</name>
    <dbReference type="NCBI Taxonomy" id="176173"/>
    <lineage>
        <taxon>Eukaryota</taxon>
        <taxon>Fungi</taxon>
        <taxon>Dikarya</taxon>
        <taxon>Ascomycota</taxon>
        <taxon>Pezizomycotina</taxon>
        <taxon>Eurotiomycetes</taxon>
        <taxon>Eurotiomycetidae</taxon>
        <taxon>Eurotiales</taxon>
        <taxon>Aspergillaceae</taxon>
        <taxon>Aspergillus</taxon>
        <taxon>Aspergillus subgen. Nidulantes</taxon>
    </lineage>
</organism>
<dbReference type="Proteomes" id="UP001610432">
    <property type="component" value="Unassembled WGS sequence"/>
</dbReference>
<dbReference type="Pfam" id="PF00144">
    <property type="entry name" value="Beta-lactamase"/>
    <property type="match status" value="1"/>
</dbReference>
<evidence type="ECO:0000313" key="4">
    <source>
        <dbReference type="EMBL" id="KAL2864843.1"/>
    </source>
</evidence>
<dbReference type="SUPFAM" id="SSF56601">
    <property type="entry name" value="beta-lactamase/transpeptidase-like"/>
    <property type="match status" value="1"/>
</dbReference>
<dbReference type="GeneID" id="98148542"/>
<reference evidence="4 5" key="1">
    <citation type="submission" date="2024-07" db="EMBL/GenBank/DDBJ databases">
        <title>Section-level genome sequencing and comparative genomics of Aspergillus sections Usti and Cavernicolus.</title>
        <authorList>
            <consortium name="Lawrence Berkeley National Laboratory"/>
            <person name="Nybo J.L."/>
            <person name="Vesth T.C."/>
            <person name="Theobald S."/>
            <person name="Frisvad J.C."/>
            <person name="Larsen T.O."/>
            <person name="Kjaerboelling I."/>
            <person name="Rothschild-Mancinelli K."/>
            <person name="Lyhne E.K."/>
            <person name="Kogle M.E."/>
            <person name="Barry K."/>
            <person name="Clum A."/>
            <person name="Na H."/>
            <person name="Ledsgaard L."/>
            <person name="Lin J."/>
            <person name="Lipzen A."/>
            <person name="Kuo A."/>
            <person name="Riley R."/>
            <person name="Mondo S."/>
            <person name="Labutti K."/>
            <person name="Haridas S."/>
            <person name="Pangalinan J."/>
            <person name="Salamov A.A."/>
            <person name="Simmons B.A."/>
            <person name="Magnuson J.K."/>
            <person name="Chen J."/>
            <person name="Drula E."/>
            <person name="Henrissat B."/>
            <person name="Wiebenga A."/>
            <person name="Lubbers R.J."/>
            <person name="Gomes A.C."/>
            <person name="Macurrencykelacurrency M.R."/>
            <person name="Stajich J."/>
            <person name="Grigoriev I.V."/>
            <person name="Mortensen U.H."/>
            <person name="De Vries R.P."/>
            <person name="Baker S.E."/>
            <person name="Andersen M.R."/>
        </authorList>
    </citation>
    <scope>NUCLEOTIDE SEQUENCE [LARGE SCALE GENOMIC DNA]</scope>
    <source>
        <strain evidence="4 5">CBS 449.75</strain>
    </source>
</reference>
<dbReference type="Gene3D" id="3.40.710.10">
    <property type="entry name" value="DD-peptidase/beta-lactamase superfamily"/>
    <property type="match status" value="1"/>
</dbReference>